<reference evidence="3" key="1">
    <citation type="journal article" date="2013" name="Sci. Rep.">
        <title>Metagenomics uncovers a new group of low GC and ultra-small marine Actinobacteria.</title>
        <authorList>
            <person name="Ghai R."/>
            <person name="Mizuno C.M."/>
            <person name="Picazo A."/>
            <person name="Camacho A."/>
            <person name="Rodriguez-Valera F."/>
        </authorList>
    </citation>
    <scope>NUCLEOTIDE SEQUENCE</scope>
</reference>
<dbReference type="SUPFAM" id="SSF53474">
    <property type="entry name" value="alpha/beta-Hydrolases"/>
    <property type="match status" value="1"/>
</dbReference>
<organism evidence="3">
    <name type="scientific">Candidatus Actinomarina minuta</name>
    <dbReference type="NCBI Taxonomy" id="1389454"/>
    <lineage>
        <taxon>Bacteria</taxon>
        <taxon>Bacillati</taxon>
        <taxon>Actinomycetota</taxon>
        <taxon>Actinomycetes</taxon>
        <taxon>Candidatus Actinomarinidae</taxon>
        <taxon>Candidatus Actinomarinales</taxon>
        <taxon>Candidatus Actinomarineae</taxon>
        <taxon>Candidatus Actinomarinaceae</taxon>
        <taxon>Candidatus Actinomarina</taxon>
    </lineage>
</organism>
<name>S5DR96_9ACTN</name>
<evidence type="ECO:0000259" key="2">
    <source>
        <dbReference type="Pfam" id="PF07859"/>
    </source>
</evidence>
<dbReference type="Pfam" id="PF07859">
    <property type="entry name" value="Abhydrolase_3"/>
    <property type="match status" value="1"/>
</dbReference>
<dbReference type="InterPro" id="IPR013094">
    <property type="entry name" value="AB_hydrolase_3"/>
</dbReference>
<dbReference type="InterPro" id="IPR029058">
    <property type="entry name" value="AB_hydrolase_fold"/>
</dbReference>
<evidence type="ECO:0000313" key="3">
    <source>
        <dbReference type="EMBL" id="AGQ19440.1"/>
    </source>
</evidence>
<evidence type="ECO:0000256" key="1">
    <source>
        <dbReference type="ARBA" id="ARBA00022801"/>
    </source>
</evidence>
<sequence>MLKLVIKLLEVFTLDYIPKLPISMRTRLFYIILPLRKYRDKIRMNKPVNQVTHQERVEFAKVSRDGINYSGIKLNEFHPDIEISKVANAKFNTHKLTSKAPKSDTYAIYFHGGGYYSGSVISHKNLLSQITASTNMITYIFEYRLSPEAVFPSAHDDAKEIVAFLDSLEDGKDSIWIGESAGGGLATGLCVDETFSLRPKKLVLMSPWLDLSDKSKDRNFLKNKDILILLDGMHMMGEYYAGEHDPENPILSPIFADIKSFPEVLIQVCSNELLYNDAIEFSKKLERINSNHELQVWDDLWHAWQFFPIKEAEEAREKIAKFINSESYSSSK</sequence>
<dbReference type="PANTHER" id="PTHR48081">
    <property type="entry name" value="AB HYDROLASE SUPERFAMILY PROTEIN C4A8.06C"/>
    <property type="match status" value="1"/>
</dbReference>
<proteinExistence type="predicted"/>
<accession>S5DR96</accession>
<dbReference type="GO" id="GO:0016787">
    <property type="term" value="F:hydrolase activity"/>
    <property type="evidence" value="ECO:0007669"/>
    <property type="project" value="UniProtKB-KW"/>
</dbReference>
<keyword evidence="1" id="KW-0378">Hydrolase</keyword>
<dbReference type="AlphaFoldDB" id="S5DR96"/>
<feature type="domain" description="Alpha/beta hydrolase fold-3" evidence="2">
    <location>
        <begin position="108"/>
        <end position="305"/>
    </location>
</feature>
<dbReference type="InterPro" id="IPR050300">
    <property type="entry name" value="GDXG_lipolytic_enzyme"/>
</dbReference>
<protein>
    <submittedName>
        <fullName evidence="3">Esterase/lipase</fullName>
    </submittedName>
</protein>
<dbReference type="PANTHER" id="PTHR48081:SF8">
    <property type="entry name" value="ALPHA_BETA HYDROLASE FOLD-3 DOMAIN-CONTAINING PROTEIN-RELATED"/>
    <property type="match status" value="1"/>
</dbReference>
<dbReference type="Gene3D" id="3.40.50.1820">
    <property type="entry name" value="alpha/beta hydrolase"/>
    <property type="match status" value="1"/>
</dbReference>
<dbReference type="EMBL" id="KC811132">
    <property type="protein sequence ID" value="AGQ19440.1"/>
    <property type="molecule type" value="Genomic_DNA"/>
</dbReference>